<name>A0A482X0B3_LAOST</name>
<keyword evidence="2" id="KW-1133">Transmembrane helix</keyword>
<dbReference type="STRING" id="195883.A0A482X0B3"/>
<sequence length="211" mass="22436">MVGAAVPEQIWTRLTEGWRNMADLADRIDDLICSFDGLGDTTMDTIAMYMFGWMLFGLLVLAIGKYVYGRAAGYLAARGAAKSGAVTEAVVPPVAKGAVEGDPATAVAASKPTVTKSSAASGGKYVPPTPPMRKRLGSKSGRPSGPAKPKKASALLHPPPSATGPDSDSVKWVNELFSWLYSDLVIVNELLNIWVHSLNEFTKQSVAEVRE</sequence>
<dbReference type="InParanoid" id="A0A482X0B3"/>
<feature type="region of interest" description="Disordered" evidence="1">
    <location>
        <begin position="105"/>
        <end position="168"/>
    </location>
</feature>
<dbReference type="PANTHER" id="PTHR21119">
    <property type="entry name" value="C2 DOMAIN-CONTAINING PROTEIN"/>
    <property type="match status" value="1"/>
</dbReference>
<protein>
    <submittedName>
        <fullName evidence="3">Uncharacterized protein</fullName>
    </submittedName>
</protein>
<dbReference type="PANTHER" id="PTHR21119:SF5">
    <property type="entry name" value="C2 DOMAIN-CONTAINING PROTEIN"/>
    <property type="match status" value="1"/>
</dbReference>
<comment type="caution">
    <text evidence="3">The sequence shown here is derived from an EMBL/GenBank/DDBJ whole genome shotgun (WGS) entry which is preliminary data.</text>
</comment>
<evidence type="ECO:0000313" key="3">
    <source>
        <dbReference type="EMBL" id="RZF39198.1"/>
    </source>
</evidence>
<keyword evidence="2" id="KW-0812">Transmembrane</keyword>
<dbReference type="InterPro" id="IPR039934">
    <property type="entry name" value="C2CD2/C2CD2L"/>
</dbReference>
<accession>A0A482X0B3</accession>
<evidence type="ECO:0000256" key="2">
    <source>
        <dbReference type="SAM" id="Phobius"/>
    </source>
</evidence>
<gene>
    <name evidence="3" type="ORF">LSTR_LSTR016570</name>
</gene>
<proteinExistence type="predicted"/>
<dbReference type="AlphaFoldDB" id="A0A482X0B3"/>
<reference evidence="3 4" key="1">
    <citation type="journal article" date="2017" name="Gigascience">
        <title>Genome sequence of the small brown planthopper, Laodelphax striatellus.</title>
        <authorList>
            <person name="Zhu J."/>
            <person name="Jiang F."/>
            <person name="Wang X."/>
            <person name="Yang P."/>
            <person name="Bao Y."/>
            <person name="Zhao W."/>
            <person name="Wang W."/>
            <person name="Lu H."/>
            <person name="Wang Q."/>
            <person name="Cui N."/>
            <person name="Li J."/>
            <person name="Chen X."/>
            <person name="Luo L."/>
            <person name="Yu J."/>
            <person name="Kang L."/>
            <person name="Cui F."/>
        </authorList>
    </citation>
    <scope>NUCLEOTIDE SEQUENCE [LARGE SCALE GENOMIC DNA]</scope>
    <source>
        <strain evidence="3">Lst14</strain>
    </source>
</reference>
<feature type="transmembrane region" description="Helical" evidence="2">
    <location>
        <begin position="46"/>
        <end position="68"/>
    </location>
</feature>
<dbReference type="Proteomes" id="UP000291343">
    <property type="component" value="Unassembled WGS sequence"/>
</dbReference>
<keyword evidence="4" id="KW-1185">Reference proteome</keyword>
<dbReference type="OrthoDB" id="9976063at2759"/>
<keyword evidence="2" id="KW-0472">Membrane</keyword>
<organism evidence="3 4">
    <name type="scientific">Laodelphax striatellus</name>
    <name type="common">Small brown planthopper</name>
    <name type="synonym">Delphax striatella</name>
    <dbReference type="NCBI Taxonomy" id="195883"/>
    <lineage>
        <taxon>Eukaryota</taxon>
        <taxon>Metazoa</taxon>
        <taxon>Ecdysozoa</taxon>
        <taxon>Arthropoda</taxon>
        <taxon>Hexapoda</taxon>
        <taxon>Insecta</taxon>
        <taxon>Pterygota</taxon>
        <taxon>Neoptera</taxon>
        <taxon>Paraneoptera</taxon>
        <taxon>Hemiptera</taxon>
        <taxon>Auchenorrhyncha</taxon>
        <taxon>Fulgoroidea</taxon>
        <taxon>Delphacidae</taxon>
        <taxon>Criomorphinae</taxon>
        <taxon>Laodelphax</taxon>
    </lineage>
</organism>
<dbReference type="EMBL" id="QKKF02020398">
    <property type="protein sequence ID" value="RZF39198.1"/>
    <property type="molecule type" value="Genomic_DNA"/>
</dbReference>
<evidence type="ECO:0000256" key="1">
    <source>
        <dbReference type="SAM" id="MobiDB-lite"/>
    </source>
</evidence>
<evidence type="ECO:0000313" key="4">
    <source>
        <dbReference type="Proteomes" id="UP000291343"/>
    </source>
</evidence>